<feature type="repeat" description="TPR" evidence="3">
    <location>
        <begin position="491"/>
        <end position="524"/>
    </location>
</feature>
<accession>A0A1X2G239</accession>
<keyword evidence="3" id="KW-0802">TPR repeat</keyword>
<dbReference type="Pfam" id="PF13181">
    <property type="entry name" value="TPR_8"/>
    <property type="match status" value="1"/>
</dbReference>
<evidence type="ECO:0000256" key="4">
    <source>
        <dbReference type="SAM" id="MobiDB-lite"/>
    </source>
</evidence>
<feature type="domain" description="Tetratricopeptide repeat protein 7 N-terminal" evidence="5">
    <location>
        <begin position="8"/>
        <end position="147"/>
    </location>
</feature>
<dbReference type="PANTHER" id="PTHR23083">
    <property type="entry name" value="TETRATRICOPEPTIDE REPEAT PROTEIN, TPR"/>
    <property type="match status" value="1"/>
</dbReference>
<sequence>MLFVNSTKTAHIVQELDSARCRGHWHLVPDLVKRYIKHNPQGVEWEQLIMAEVQLVQIVKTHPPLKPQQMHAIKTQLNSMLSDPSISVQVKEYAKVVLARLLYVSKEYGQALDMVSNSHLDTQVDGYTLILSMQAKALQAMCLEQSGDLHASLTSYDSLASLLLNCPIPVQDTMVLDWLEQALYRGCKLVLGQKQCSQINATQQKQLLLCYHHITSHQPFSWHLTHRRELTEALICHVSAAFELNEDRPLLLQLYTIYEKLVNKSDDPQDIIKFVDLLSHDLPRLVTCADDLRGFKQVVERASEFNLQSPSLLRHRFTALFYLGEYQEAHHVLLAYLDLCCLLDLSAWKDDQDFGHARLHDSQGRAISEPRHSDTSEAIRKKKSSSALLQQPESLTHQASVLVLAVKLYDCMEQVKSAVEMANLGLSLLERTADSRHEELSDTVIADVYRHAGSAYGWMAAQTFSSQDRVLYHDKALGYLKSAVTRAPESWQAHYQLGLQYARMRNIDQAVRYARHALQFAPSHLPSWHLLILALSTSDQQVKVNGETLMTMAQAALAQYTYVTDTSLDRFSMAALEQQHTQRLFLSITLNRLLYQCNGPREALNQHPDLFATYGQWCQQHLGSAITVDPPYTSSHLATASSASFLTSWHHFDTTAPKPPTNYGWQFGNLAPSLLAPHFAPSSTSSMMVTPSASTNSISSAMTTTTVKTTPAVPAPTPLPPASSLRRRSASSDMIEQNRPQQYATDAYLSPTPGNSASPDSRLAKRASSLRKHSSNSMLKTNHYWQGLFPSRSTSRRSIFFTASSSTSQSSSPIPSVGRSDPAFLPVSTSTTPSITDDSLPFISLLQPTRPEQISTHMNLQCQRQRKWLVRLWLLAADMYIALDKHDDAIQAIFEAECVAPGNADLWCQLAATNPNHISAMRAYNKGLLVDVHHVGCQVGLAKIHIEQGEGCLAQGLLESVTQGPGWSTPEAWFCLGSLYQQNSMLEMAKSCLLYALELQSTEPIQPFEHLPRVC</sequence>
<gene>
    <name evidence="6" type="ORF">DM01DRAFT_1341090</name>
</gene>
<comment type="caution">
    <text evidence="6">The sequence shown here is derived from an EMBL/GenBank/DDBJ whole genome shotgun (WGS) entry which is preliminary data.</text>
</comment>
<evidence type="ECO:0000256" key="1">
    <source>
        <dbReference type="ARBA" id="ARBA00002550"/>
    </source>
</evidence>
<feature type="compositionally biased region" description="Basic and acidic residues" evidence="4">
    <location>
        <begin position="365"/>
        <end position="379"/>
    </location>
</feature>
<feature type="region of interest" description="Disordered" evidence="4">
    <location>
        <begin position="705"/>
        <end position="776"/>
    </location>
</feature>
<keyword evidence="7" id="KW-1185">Reference proteome</keyword>
<dbReference type="SMART" id="SM00028">
    <property type="entry name" value="TPR"/>
    <property type="match status" value="3"/>
</dbReference>
<dbReference type="InterPro" id="IPR011990">
    <property type="entry name" value="TPR-like_helical_dom_sf"/>
</dbReference>
<dbReference type="InterPro" id="IPR051722">
    <property type="entry name" value="Endocytosis_PI4K-reg_protein"/>
</dbReference>
<comment type="similarity">
    <text evidence="2">Belongs to the YPP1 family.</text>
</comment>
<feature type="compositionally biased region" description="Low complexity" evidence="4">
    <location>
        <begin position="804"/>
        <end position="816"/>
    </location>
</feature>
<dbReference type="InterPro" id="IPR019734">
    <property type="entry name" value="TPR_rpt"/>
</dbReference>
<feature type="region of interest" description="Disordered" evidence="4">
    <location>
        <begin position="804"/>
        <end position="832"/>
    </location>
</feature>
<proteinExistence type="inferred from homology"/>
<dbReference type="AlphaFoldDB" id="A0A1X2G239"/>
<name>A0A1X2G239_9FUNG</name>
<comment type="function">
    <text evidence="1">Involved in endocytosis.</text>
</comment>
<dbReference type="SUPFAM" id="SSF48452">
    <property type="entry name" value="TPR-like"/>
    <property type="match status" value="2"/>
</dbReference>
<dbReference type="PROSITE" id="PS50005">
    <property type="entry name" value="TPR"/>
    <property type="match status" value="1"/>
</dbReference>
<evidence type="ECO:0000256" key="2">
    <source>
        <dbReference type="ARBA" id="ARBA00038251"/>
    </source>
</evidence>
<dbReference type="Pfam" id="PF19440">
    <property type="entry name" value="TTC7_N"/>
    <property type="match status" value="1"/>
</dbReference>
<evidence type="ECO:0000313" key="7">
    <source>
        <dbReference type="Proteomes" id="UP000242146"/>
    </source>
</evidence>
<dbReference type="EMBL" id="MCGT01000070">
    <property type="protein sequence ID" value="ORX42324.1"/>
    <property type="molecule type" value="Genomic_DNA"/>
</dbReference>
<organism evidence="6 7">
    <name type="scientific">Hesseltinella vesiculosa</name>
    <dbReference type="NCBI Taxonomy" id="101127"/>
    <lineage>
        <taxon>Eukaryota</taxon>
        <taxon>Fungi</taxon>
        <taxon>Fungi incertae sedis</taxon>
        <taxon>Mucoromycota</taxon>
        <taxon>Mucoromycotina</taxon>
        <taxon>Mucoromycetes</taxon>
        <taxon>Mucorales</taxon>
        <taxon>Cunninghamellaceae</taxon>
        <taxon>Hesseltinella</taxon>
    </lineage>
</organism>
<evidence type="ECO:0000256" key="3">
    <source>
        <dbReference type="PROSITE-ProRule" id="PRU00339"/>
    </source>
</evidence>
<evidence type="ECO:0000313" key="6">
    <source>
        <dbReference type="EMBL" id="ORX42324.1"/>
    </source>
</evidence>
<protein>
    <recommendedName>
        <fullName evidence="5">Tetratricopeptide repeat protein 7 N-terminal domain-containing protein</fullName>
    </recommendedName>
</protein>
<dbReference type="Proteomes" id="UP000242146">
    <property type="component" value="Unassembled WGS sequence"/>
</dbReference>
<feature type="compositionally biased region" description="Basic residues" evidence="4">
    <location>
        <begin position="764"/>
        <end position="774"/>
    </location>
</feature>
<dbReference type="STRING" id="101127.A0A1X2G239"/>
<feature type="compositionally biased region" description="Polar residues" evidence="4">
    <location>
        <begin position="734"/>
        <end position="744"/>
    </location>
</feature>
<evidence type="ECO:0000259" key="5">
    <source>
        <dbReference type="Pfam" id="PF19440"/>
    </source>
</evidence>
<dbReference type="InterPro" id="IPR045819">
    <property type="entry name" value="TTC7_N"/>
</dbReference>
<feature type="region of interest" description="Disordered" evidence="4">
    <location>
        <begin position="365"/>
        <end position="385"/>
    </location>
</feature>
<dbReference type="Gene3D" id="1.25.40.10">
    <property type="entry name" value="Tetratricopeptide repeat domain"/>
    <property type="match status" value="2"/>
</dbReference>
<reference evidence="6 7" key="1">
    <citation type="submission" date="2016-07" db="EMBL/GenBank/DDBJ databases">
        <title>Pervasive Adenine N6-methylation of Active Genes in Fungi.</title>
        <authorList>
            <consortium name="DOE Joint Genome Institute"/>
            <person name="Mondo S.J."/>
            <person name="Dannebaum R.O."/>
            <person name="Kuo R.C."/>
            <person name="Labutti K."/>
            <person name="Haridas S."/>
            <person name="Kuo A."/>
            <person name="Salamov A."/>
            <person name="Ahrendt S.R."/>
            <person name="Lipzen A."/>
            <person name="Sullivan W."/>
            <person name="Andreopoulos W.B."/>
            <person name="Clum A."/>
            <person name="Lindquist E."/>
            <person name="Daum C."/>
            <person name="Ramamoorthy G.K."/>
            <person name="Gryganskyi A."/>
            <person name="Culley D."/>
            <person name="Magnuson J.K."/>
            <person name="James T.Y."/>
            <person name="O'Malley M.A."/>
            <person name="Stajich J.E."/>
            <person name="Spatafora J.W."/>
            <person name="Visel A."/>
            <person name="Grigoriev I.V."/>
        </authorList>
    </citation>
    <scope>NUCLEOTIDE SEQUENCE [LARGE SCALE GENOMIC DNA]</scope>
    <source>
        <strain evidence="6 7">NRRL 3301</strain>
    </source>
</reference>
<dbReference type="PANTHER" id="PTHR23083:SF464">
    <property type="entry name" value="TETRATRICOPEPTIDE REPEAT DOMAIN 7, ISOFORM A"/>
    <property type="match status" value="1"/>
</dbReference>
<dbReference type="OrthoDB" id="29013at2759"/>